<dbReference type="OrthoDB" id="5410873at2759"/>
<evidence type="ECO:0000313" key="3">
    <source>
        <dbReference type="Proteomes" id="UP000730481"/>
    </source>
</evidence>
<evidence type="ECO:0000256" key="1">
    <source>
        <dbReference type="SAM" id="MobiDB-lite"/>
    </source>
</evidence>
<sequence length="529" mass="60352">MPAPLLESLPPEVLFSISDYLEPDDRKNLSLANSGLRTAMAPCLFRVLQVDCPLGEDHILATIVDKYGANVLELRLNVTFYPNEMEEREEEEGEEDNDDENEPSDVDMSENEENNGDEESEVLSDDDDEAEGEEEGQDDDEDDDEEEDESSSDESDHEPKWYWTNPPASVWARKEADTPIIHDLIQFKKLPRCKTLTLHTNGEKDFEVDADWDNNEIGNNYIYFCCEPEDWQEVRRKEERYSWRAALRDMYHDIATLSSVDDFKILNFLPRKTSFWQDGKWAEFLGRLKRLTLHTYGGSNGAGWLVNTLPGFHAFFKELSDTMLAHTNALEYFELKARDDGFLGSDDSEGDGSLYISPGSLPSLRSLHVDGIAAPSVLTDFLKAVPGTLSKLYIVECVAINYDKGDSDQPAAPTWADLWKAARGAMKAPADVMCVPTKERPITQEEGQYYEDDPYAPPDEEEDRIKSWRRKVEEDGLCIWPYAWLDEKYGSTYPDHEVNLQRLESGEDNLEFKMLMEEVKRSGGKCAVF</sequence>
<name>A0A9P5ARX5_9HYPO</name>
<organism evidence="2 3">
    <name type="scientific">Fusarium beomiforme</name>
    <dbReference type="NCBI Taxonomy" id="44412"/>
    <lineage>
        <taxon>Eukaryota</taxon>
        <taxon>Fungi</taxon>
        <taxon>Dikarya</taxon>
        <taxon>Ascomycota</taxon>
        <taxon>Pezizomycotina</taxon>
        <taxon>Sordariomycetes</taxon>
        <taxon>Hypocreomycetidae</taxon>
        <taxon>Hypocreales</taxon>
        <taxon>Nectriaceae</taxon>
        <taxon>Fusarium</taxon>
        <taxon>Fusarium burgessii species complex</taxon>
    </lineage>
</organism>
<dbReference type="EMBL" id="PVQB02000088">
    <property type="protein sequence ID" value="KAF4343546.1"/>
    <property type="molecule type" value="Genomic_DNA"/>
</dbReference>
<keyword evidence="3" id="KW-1185">Reference proteome</keyword>
<reference evidence="2" key="2">
    <citation type="submission" date="2020-02" db="EMBL/GenBank/DDBJ databases">
        <title>Identification and distribution of gene clusters putatively required for synthesis of sphingolipid metabolism inhibitors in phylogenetically diverse species of the filamentous fungus Fusarium.</title>
        <authorList>
            <person name="Kim H.-S."/>
            <person name="Busman M."/>
            <person name="Brown D.W."/>
            <person name="Divon H."/>
            <person name="Uhlig S."/>
            <person name="Proctor R.H."/>
        </authorList>
    </citation>
    <scope>NUCLEOTIDE SEQUENCE</scope>
    <source>
        <strain evidence="2">NRRL 25174</strain>
    </source>
</reference>
<accession>A0A9P5ARX5</accession>
<feature type="region of interest" description="Disordered" evidence="1">
    <location>
        <begin position="85"/>
        <end position="164"/>
    </location>
</feature>
<dbReference type="AlphaFoldDB" id="A0A9P5ARX5"/>
<gene>
    <name evidence="2" type="ORF">FBEOM_2455</name>
</gene>
<protein>
    <recommendedName>
        <fullName evidence="4">F-box domain-containing protein</fullName>
    </recommendedName>
</protein>
<reference evidence="2" key="1">
    <citation type="journal article" date="2017" name="Mycologia">
        <title>Fusarium algeriense, sp. nov., a novel toxigenic crown rot pathogen of durum wheat from Algeria is nested in the Fusarium burgessii species complex.</title>
        <authorList>
            <person name="Laraba I."/>
            <person name="Keddad A."/>
            <person name="Boureghda H."/>
            <person name="Abdallah N."/>
            <person name="Vaughan M.M."/>
            <person name="Proctor R.H."/>
            <person name="Busman M."/>
            <person name="O'Donnell K."/>
        </authorList>
    </citation>
    <scope>NUCLEOTIDE SEQUENCE</scope>
    <source>
        <strain evidence="2">NRRL 25174</strain>
    </source>
</reference>
<evidence type="ECO:0008006" key="4">
    <source>
        <dbReference type="Google" id="ProtNLM"/>
    </source>
</evidence>
<evidence type="ECO:0000313" key="2">
    <source>
        <dbReference type="EMBL" id="KAF4343546.1"/>
    </source>
</evidence>
<feature type="compositionally biased region" description="Acidic residues" evidence="1">
    <location>
        <begin position="85"/>
        <end position="156"/>
    </location>
</feature>
<comment type="caution">
    <text evidence="2">The sequence shown here is derived from an EMBL/GenBank/DDBJ whole genome shotgun (WGS) entry which is preliminary data.</text>
</comment>
<proteinExistence type="predicted"/>
<dbReference type="Proteomes" id="UP000730481">
    <property type="component" value="Unassembled WGS sequence"/>
</dbReference>